<dbReference type="SMART" id="SM00448">
    <property type="entry name" value="REC"/>
    <property type="match status" value="1"/>
</dbReference>
<dbReference type="SUPFAM" id="SSF46894">
    <property type="entry name" value="C-terminal effector domain of the bipartite response regulators"/>
    <property type="match status" value="1"/>
</dbReference>
<dbReference type="GO" id="GO:0003677">
    <property type="term" value="F:DNA binding"/>
    <property type="evidence" value="ECO:0007669"/>
    <property type="project" value="UniProtKB-KW"/>
</dbReference>
<dbReference type="SUPFAM" id="SSF52172">
    <property type="entry name" value="CheY-like"/>
    <property type="match status" value="1"/>
</dbReference>
<evidence type="ECO:0000259" key="9">
    <source>
        <dbReference type="PROSITE" id="PS50110"/>
    </source>
</evidence>
<dbReference type="RefSeq" id="WP_018392098.1">
    <property type="nucleotide sequence ID" value="NZ_LQWZ01000001.1"/>
</dbReference>
<evidence type="ECO:0000313" key="11">
    <source>
        <dbReference type="Proteomes" id="UP000077271"/>
    </source>
</evidence>
<dbReference type="InterPro" id="IPR000792">
    <property type="entry name" value="Tscrpt_reg_LuxR_C"/>
</dbReference>
<keyword evidence="6" id="KW-0804">Transcription</keyword>
<dbReference type="InterPro" id="IPR011006">
    <property type="entry name" value="CheY-like_superfamily"/>
</dbReference>
<protein>
    <submittedName>
        <fullName evidence="10">Two-component system response regulator</fullName>
    </submittedName>
</protein>
<evidence type="ECO:0000256" key="1">
    <source>
        <dbReference type="ARBA" id="ARBA00004496"/>
    </source>
</evidence>
<reference evidence="10 11" key="1">
    <citation type="submission" date="2016-01" db="EMBL/GenBank/DDBJ databases">
        <title>Investigation of taxonomic status of Bacillus aminovorans.</title>
        <authorList>
            <person name="Verma A."/>
            <person name="Pal Y."/>
            <person name="Krishnamurthi S."/>
        </authorList>
    </citation>
    <scope>NUCLEOTIDE SEQUENCE [LARGE SCALE GENOMIC DNA]</scope>
    <source>
        <strain evidence="10 11">DSM 4337</strain>
    </source>
</reference>
<dbReference type="PANTHER" id="PTHR43214:SF42">
    <property type="entry name" value="TRANSCRIPTIONAL REGULATORY PROTEIN DESR"/>
    <property type="match status" value="1"/>
</dbReference>
<evidence type="ECO:0000256" key="6">
    <source>
        <dbReference type="ARBA" id="ARBA00023163"/>
    </source>
</evidence>
<dbReference type="CDD" id="cd19930">
    <property type="entry name" value="REC_DesR-like"/>
    <property type="match status" value="1"/>
</dbReference>
<keyword evidence="2 7" id="KW-0597">Phosphoprotein</keyword>
<keyword evidence="5" id="KW-0238">DNA-binding</keyword>
<evidence type="ECO:0000313" key="10">
    <source>
        <dbReference type="EMBL" id="OAH59543.1"/>
    </source>
</evidence>
<dbReference type="EMBL" id="LQWZ01000001">
    <property type="protein sequence ID" value="OAH59543.1"/>
    <property type="molecule type" value="Genomic_DNA"/>
</dbReference>
<dbReference type="Pfam" id="PF00196">
    <property type="entry name" value="GerE"/>
    <property type="match status" value="1"/>
</dbReference>
<proteinExistence type="predicted"/>
<dbReference type="InterPro" id="IPR039420">
    <property type="entry name" value="WalR-like"/>
</dbReference>
<accession>A0A177L1P0</accession>
<keyword evidence="4" id="KW-0805">Transcription regulation</keyword>
<dbReference type="AlphaFoldDB" id="A0A177L1P0"/>
<dbReference type="GO" id="GO:0006355">
    <property type="term" value="P:regulation of DNA-templated transcription"/>
    <property type="evidence" value="ECO:0007669"/>
    <property type="project" value="InterPro"/>
</dbReference>
<dbReference type="OrthoDB" id="9780153at2"/>
<comment type="caution">
    <text evidence="10">The sequence shown here is derived from an EMBL/GenBank/DDBJ whole genome shotgun (WGS) entry which is preliminary data.</text>
</comment>
<comment type="subcellular location">
    <subcellularLocation>
        <location evidence="1">Cytoplasm</location>
    </subcellularLocation>
</comment>
<evidence type="ECO:0000256" key="4">
    <source>
        <dbReference type="ARBA" id="ARBA00023015"/>
    </source>
</evidence>
<evidence type="ECO:0000256" key="3">
    <source>
        <dbReference type="ARBA" id="ARBA00023012"/>
    </source>
</evidence>
<gene>
    <name evidence="10" type="ORF">AWH48_00080</name>
</gene>
<dbReference type="SMART" id="SM00421">
    <property type="entry name" value="HTH_LUXR"/>
    <property type="match status" value="1"/>
</dbReference>
<evidence type="ECO:0000256" key="5">
    <source>
        <dbReference type="ARBA" id="ARBA00023125"/>
    </source>
</evidence>
<organism evidence="10 11">
    <name type="scientific">Domibacillus aminovorans</name>
    <dbReference type="NCBI Taxonomy" id="29332"/>
    <lineage>
        <taxon>Bacteria</taxon>
        <taxon>Bacillati</taxon>
        <taxon>Bacillota</taxon>
        <taxon>Bacilli</taxon>
        <taxon>Bacillales</taxon>
        <taxon>Bacillaceae</taxon>
        <taxon>Domibacillus</taxon>
    </lineage>
</organism>
<dbReference type="InterPro" id="IPR016032">
    <property type="entry name" value="Sig_transdc_resp-reg_C-effctor"/>
</dbReference>
<dbReference type="PRINTS" id="PR00038">
    <property type="entry name" value="HTHLUXR"/>
</dbReference>
<dbReference type="GO" id="GO:0000160">
    <property type="term" value="P:phosphorelay signal transduction system"/>
    <property type="evidence" value="ECO:0007669"/>
    <property type="project" value="UniProtKB-KW"/>
</dbReference>
<keyword evidence="3" id="KW-0902">Two-component regulatory system</keyword>
<feature type="modified residue" description="4-aspartylphosphate" evidence="7">
    <location>
        <position position="54"/>
    </location>
</feature>
<name>A0A177L1P0_9BACI</name>
<evidence type="ECO:0000256" key="7">
    <source>
        <dbReference type="PROSITE-ProRule" id="PRU00169"/>
    </source>
</evidence>
<dbReference type="Gene3D" id="1.10.10.10">
    <property type="entry name" value="Winged helix-like DNA-binding domain superfamily/Winged helix DNA-binding domain"/>
    <property type="match status" value="1"/>
</dbReference>
<dbReference type="GO" id="GO:0005737">
    <property type="term" value="C:cytoplasm"/>
    <property type="evidence" value="ECO:0007669"/>
    <property type="project" value="UniProtKB-SubCell"/>
</dbReference>
<evidence type="ECO:0000259" key="8">
    <source>
        <dbReference type="PROSITE" id="PS50043"/>
    </source>
</evidence>
<dbReference type="InterPro" id="IPR001789">
    <property type="entry name" value="Sig_transdc_resp-reg_receiver"/>
</dbReference>
<dbReference type="InterPro" id="IPR036388">
    <property type="entry name" value="WH-like_DNA-bd_sf"/>
</dbReference>
<feature type="domain" description="Response regulatory" evidence="9">
    <location>
        <begin position="3"/>
        <end position="117"/>
    </location>
</feature>
<dbReference type="Proteomes" id="UP000077271">
    <property type="component" value="Unassembled WGS sequence"/>
</dbReference>
<dbReference type="CDD" id="cd06170">
    <property type="entry name" value="LuxR_C_like"/>
    <property type="match status" value="1"/>
</dbReference>
<dbReference type="Gene3D" id="3.40.50.2300">
    <property type="match status" value="1"/>
</dbReference>
<feature type="domain" description="HTH luxR-type" evidence="8">
    <location>
        <begin position="131"/>
        <end position="196"/>
    </location>
</feature>
<dbReference type="Pfam" id="PF00072">
    <property type="entry name" value="Response_reg"/>
    <property type="match status" value="1"/>
</dbReference>
<dbReference type="PROSITE" id="PS50043">
    <property type="entry name" value="HTH_LUXR_2"/>
    <property type="match status" value="1"/>
</dbReference>
<dbReference type="PROSITE" id="PS50110">
    <property type="entry name" value="RESPONSE_REGULATORY"/>
    <property type="match status" value="1"/>
</dbReference>
<evidence type="ECO:0000256" key="2">
    <source>
        <dbReference type="ARBA" id="ARBA00022553"/>
    </source>
</evidence>
<dbReference type="PANTHER" id="PTHR43214">
    <property type="entry name" value="TWO-COMPONENT RESPONSE REGULATOR"/>
    <property type="match status" value="1"/>
</dbReference>
<sequence>MIRIVIAEDQRMLLGALGSLLSLEDDMEVVGQAANGEEAVALVQTLQPDVCIMDIEMPLKTGLDAAEELKDCDCKVIILTTFARTGYFQRAIKAKVSGYLLKDSPSEELASSIRSIIAGRRVYAPELMDDFYSEENPLTEREKDVLELVADGKNTKQIAEELQIKNGTVRNYISTIFDKLEVKNRIEAISQSKEKGWFK</sequence>